<evidence type="ECO:0000256" key="1">
    <source>
        <dbReference type="ARBA" id="ARBA00022630"/>
    </source>
</evidence>
<dbReference type="PANTHER" id="PTHR23026">
    <property type="entry name" value="NADPH NITROREDUCTASE"/>
    <property type="match status" value="1"/>
</dbReference>
<feature type="domain" description="Nitroreductase" evidence="4">
    <location>
        <begin position="8"/>
        <end position="85"/>
    </location>
</feature>
<name>A0A383AKL7_9ZZZZ</name>
<dbReference type="EMBL" id="UINC01192811">
    <property type="protein sequence ID" value="SVE08133.1"/>
    <property type="molecule type" value="Genomic_DNA"/>
</dbReference>
<dbReference type="InterPro" id="IPR000415">
    <property type="entry name" value="Nitroreductase-like"/>
</dbReference>
<feature type="non-terminal residue" evidence="5">
    <location>
        <position position="109"/>
    </location>
</feature>
<dbReference type="Gene3D" id="3.40.109.10">
    <property type="entry name" value="NADH Oxidase"/>
    <property type="match status" value="1"/>
</dbReference>
<dbReference type="InterPro" id="IPR029479">
    <property type="entry name" value="Nitroreductase"/>
</dbReference>
<protein>
    <recommendedName>
        <fullName evidence="4">Nitroreductase domain-containing protein</fullName>
    </recommendedName>
</protein>
<evidence type="ECO:0000313" key="5">
    <source>
        <dbReference type="EMBL" id="SVE08133.1"/>
    </source>
</evidence>
<keyword evidence="1" id="KW-0285">Flavoprotein</keyword>
<keyword evidence="2" id="KW-0288">FMN</keyword>
<gene>
    <name evidence="5" type="ORF">METZ01_LOCUS460987</name>
</gene>
<reference evidence="5" key="1">
    <citation type="submission" date="2018-05" db="EMBL/GenBank/DDBJ databases">
        <authorList>
            <person name="Lanie J.A."/>
            <person name="Ng W.-L."/>
            <person name="Kazmierczak K.M."/>
            <person name="Andrzejewski T.M."/>
            <person name="Davidsen T.M."/>
            <person name="Wayne K.J."/>
            <person name="Tettelin H."/>
            <person name="Glass J.I."/>
            <person name="Rusch D."/>
            <person name="Podicherti R."/>
            <person name="Tsui H.-C.T."/>
            <person name="Winkler M.E."/>
        </authorList>
    </citation>
    <scope>NUCLEOTIDE SEQUENCE</scope>
</reference>
<dbReference type="Pfam" id="PF00881">
    <property type="entry name" value="Nitroreductase"/>
    <property type="match status" value="1"/>
</dbReference>
<sequence>MLNVDEAISTRRSVRAFRSDPVSRSTVEHILEMAGRAPSGTNTQPWKAHVFSGAALRRLCDVAVRAFWNESEKHSSDRNHYLEQWRDPYLSRRRKVGWDLYETMGIKKG</sequence>
<keyword evidence="3" id="KW-0560">Oxidoreductase</keyword>
<dbReference type="PANTHER" id="PTHR23026:SF90">
    <property type="entry name" value="IODOTYROSINE DEIODINASE 1"/>
    <property type="match status" value="1"/>
</dbReference>
<proteinExistence type="predicted"/>
<evidence type="ECO:0000259" key="4">
    <source>
        <dbReference type="Pfam" id="PF00881"/>
    </source>
</evidence>
<dbReference type="SUPFAM" id="SSF55469">
    <property type="entry name" value="FMN-dependent nitroreductase-like"/>
    <property type="match status" value="1"/>
</dbReference>
<dbReference type="AlphaFoldDB" id="A0A383AKL7"/>
<organism evidence="5">
    <name type="scientific">marine metagenome</name>
    <dbReference type="NCBI Taxonomy" id="408172"/>
    <lineage>
        <taxon>unclassified sequences</taxon>
        <taxon>metagenomes</taxon>
        <taxon>ecological metagenomes</taxon>
    </lineage>
</organism>
<dbReference type="InterPro" id="IPR050627">
    <property type="entry name" value="Nitroreductase/BluB"/>
</dbReference>
<evidence type="ECO:0000256" key="3">
    <source>
        <dbReference type="ARBA" id="ARBA00023002"/>
    </source>
</evidence>
<accession>A0A383AKL7</accession>
<dbReference type="GO" id="GO:0016491">
    <property type="term" value="F:oxidoreductase activity"/>
    <property type="evidence" value="ECO:0007669"/>
    <property type="project" value="UniProtKB-KW"/>
</dbReference>
<evidence type="ECO:0000256" key="2">
    <source>
        <dbReference type="ARBA" id="ARBA00022643"/>
    </source>
</evidence>